<evidence type="ECO:0000256" key="1">
    <source>
        <dbReference type="ARBA" id="ARBA00006194"/>
    </source>
</evidence>
<dbReference type="PANTHER" id="PTHR11759">
    <property type="entry name" value="40S RIBOSOMAL PROTEIN S14/30S RIBOSOMAL PROTEIN S11"/>
    <property type="match status" value="1"/>
</dbReference>
<accession>A0A1Y2BF41</accession>
<protein>
    <recommendedName>
        <fullName evidence="7">Ribosomal protein S11-domain-containing protein</fullName>
    </recommendedName>
</protein>
<feature type="compositionally biased region" description="Polar residues" evidence="4">
    <location>
        <begin position="126"/>
        <end position="137"/>
    </location>
</feature>
<dbReference type="Gene3D" id="3.30.420.80">
    <property type="entry name" value="Ribosomal protein S11"/>
    <property type="match status" value="1"/>
</dbReference>
<feature type="compositionally biased region" description="Polar residues" evidence="4">
    <location>
        <begin position="48"/>
        <end position="58"/>
    </location>
</feature>
<evidence type="ECO:0000256" key="2">
    <source>
        <dbReference type="ARBA" id="ARBA00022980"/>
    </source>
</evidence>
<dbReference type="AlphaFoldDB" id="A0A1Y2BF41"/>
<dbReference type="GO" id="GO:0005840">
    <property type="term" value="C:ribosome"/>
    <property type="evidence" value="ECO:0007669"/>
    <property type="project" value="UniProtKB-KW"/>
</dbReference>
<dbReference type="EMBL" id="MCFC01000006">
    <property type="protein sequence ID" value="ORY33448.1"/>
    <property type="molecule type" value="Genomic_DNA"/>
</dbReference>
<dbReference type="InterPro" id="IPR001971">
    <property type="entry name" value="Ribosomal_uS11"/>
</dbReference>
<feature type="compositionally biased region" description="Low complexity" evidence="4">
    <location>
        <begin position="101"/>
        <end position="124"/>
    </location>
</feature>
<keyword evidence="6" id="KW-1185">Reference proteome</keyword>
<evidence type="ECO:0008006" key="7">
    <source>
        <dbReference type="Google" id="ProtNLM"/>
    </source>
</evidence>
<evidence type="ECO:0000256" key="3">
    <source>
        <dbReference type="ARBA" id="ARBA00023274"/>
    </source>
</evidence>
<keyword evidence="2" id="KW-0689">Ribosomal protein</keyword>
<gene>
    <name evidence="5" type="ORF">BCR39DRAFT_301404</name>
</gene>
<keyword evidence="3" id="KW-0687">Ribonucleoprotein</keyword>
<evidence type="ECO:0000313" key="6">
    <source>
        <dbReference type="Proteomes" id="UP000193986"/>
    </source>
</evidence>
<dbReference type="GO" id="GO:0006412">
    <property type="term" value="P:translation"/>
    <property type="evidence" value="ECO:0007669"/>
    <property type="project" value="InterPro"/>
</dbReference>
<sequence length="277" mass="29566">MGAPLLRSVFSGATSSLRRGVILRTQASPFASSSRVGLDFSTPRFADSPSTEPLSPQAQPRAHAQTTTTTTTLLDAPSPTPSPTSASSTEEPKRVPQFNIAASRAPRSSSSSSSSSFTFPTPRSNRAPQTLPSTTRSGVRYAPEEDPFSDSSAVTHTLHVRSTRNNCLLAFTDSVGTVFGTISGGTGKVFKGHNKGTYEAATQAALKMFDRIREYVQDGARVRLRVSYNGLSGQGRDAVSTALHAPEGTDIRALVVRLEDRTRLKIGGSRPGKKRRV</sequence>
<comment type="caution">
    <text evidence="5">The sequence shown here is derived from an EMBL/GenBank/DDBJ whole genome shotgun (WGS) entry which is preliminary data.</text>
</comment>
<comment type="similarity">
    <text evidence="1">Belongs to the universal ribosomal protein uS11 family.</text>
</comment>
<dbReference type="OrthoDB" id="1654884at2759"/>
<dbReference type="GO" id="GO:0003735">
    <property type="term" value="F:structural constituent of ribosome"/>
    <property type="evidence" value="ECO:0007669"/>
    <property type="project" value="InterPro"/>
</dbReference>
<dbReference type="InParanoid" id="A0A1Y2BF41"/>
<name>A0A1Y2BF41_9TREE</name>
<dbReference type="Pfam" id="PF00411">
    <property type="entry name" value="Ribosomal_S11"/>
    <property type="match status" value="1"/>
</dbReference>
<dbReference type="STRING" id="71784.A0A1Y2BF41"/>
<dbReference type="HAMAP" id="MF_01310">
    <property type="entry name" value="Ribosomal_uS11"/>
    <property type="match status" value="1"/>
</dbReference>
<evidence type="ECO:0000256" key="4">
    <source>
        <dbReference type="SAM" id="MobiDB-lite"/>
    </source>
</evidence>
<dbReference type="Proteomes" id="UP000193986">
    <property type="component" value="Unassembled WGS sequence"/>
</dbReference>
<feature type="compositionally biased region" description="Low complexity" evidence="4">
    <location>
        <begin position="66"/>
        <end position="89"/>
    </location>
</feature>
<evidence type="ECO:0000313" key="5">
    <source>
        <dbReference type="EMBL" id="ORY33448.1"/>
    </source>
</evidence>
<dbReference type="FunCoup" id="A0A1Y2BF41">
    <property type="interactions" value="106"/>
</dbReference>
<organism evidence="5 6">
    <name type="scientific">Naematelia encephala</name>
    <dbReference type="NCBI Taxonomy" id="71784"/>
    <lineage>
        <taxon>Eukaryota</taxon>
        <taxon>Fungi</taxon>
        <taxon>Dikarya</taxon>
        <taxon>Basidiomycota</taxon>
        <taxon>Agaricomycotina</taxon>
        <taxon>Tremellomycetes</taxon>
        <taxon>Tremellales</taxon>
        <taxon>Naemateliaceae</taxon>
        <taxon>Naematelia</taxon>
    </lineage>
</organism>
<feature type="region of interest" description="Disordered" evidence="4">
    <location>
        <begin position="32"/>
        <end position="150"/>
    </location>
</feature>
<dbReference type="InterPro" id="IPR036967">
    <property type="entry name" value="Ribosomal_uS11_sf"/>
</dbReference>
<dbReference type="SUPFAM" id="SSF53137">
    <property type="entry name" value="Translational machinery components"/>
    <property type="match status" value="1"/>
</dbReference>
<proteinExistence type="inferred from homology"/>
<reference evidence="5 6" key="1">
    <citation type="submission" date="2016-07" db="EMBL/GenBank/DDBJ databases">
        <title>Pervasive Adenine N6-methylation of Active Genes in Fungi.</title>
        <authorList>
            <consortium name="DOE Joint Genome Institute"/>
            <person name="Mondo S.J."/>
            <person name="Dannebaum R.O."/>
            <person name="Kuo R.C."/>
            <person name="Labutti K."/>
            <person name="Haridas S."/>
            <person name="Kuo A."/>
            <person name="Salamov A."/>
            <person name="Ahrendt S.R."/>
            <person name="Lipzen A."/>
            <person name="Sullivan W."/>
            <person name="Andreopoulos W.B."/>
            <person name="Clum A."/>
            <person name="Lindquist E."/>
            <person name="Daum C."/>
            <person name="Ramamoorthy G.K."/>
            <person name="Gryganskyi A."/>
            <person name="Culley D."/>
            <person name="Magnuson J.K."/>
            <person name="James T.Y."/>
            <person name="O'Malley M.A."/>
            <person name="Stajich J.E."/>
            <person name="Spatafora J.W."/>
            <person name="Visel A."/>
            <person name="Grigoriev I.V."/>
        </authorList>
    </citation>
    <scope>NUCLEOTIDE SEQUENCE [LARGE SCALE GENOMIC DNA]</scope>
    <source>
        <strain evidence="5 6">68-887.2</strain>
    </source>
</reference>
<dbReference type="GO" id="GO:1990904">
    <property type="term" value="C:ribonucleoprotein complex"/>
    <property type="evidence" value="ECO:0007669"/>
    <property type="project" value="UniProtKB-KW"/>
</dbReference>